<evidence type="ECO:0000313" key="1">
    <source>
        <dbReference type="EMBL" id="KAH7920740.1"/>
    </source>
</evidence>
<gene>
    <name evidence="1" type="ORF">BV22DRAFT_1050128</name>
</gene>
<comment type="caution">
    <text evidence="1">The sequence shown here is derived from an EMBL/GenBank/DDBJ whole genome shotgun (WGS) entry which is preliminary data.</text>
</comment>
<accession>A0ACB8B4Z5</accession>
<protein>
    <submittedName>
        <fullName evidence="1">Uncharacterized protein</fullName>
    </submittedName>
</protein>
<keyword evidence="2" id="KW-1185">Reference proteome</keyword>
<dbReference type="Proteomes" id="UP000790709">
    <property type="component" value="Unassembled WGS sequence"/>
</dbReference>
<proteinExistence type="predicted"/>
<sequence>MPPFMRTDNLNNASIRPQSLDDFNAIRHKLPPTQLDISQPSSVSISTRTFDLAYATVQACQALEIATRYKLQQQKLYVTMLEEEFADAKLKSEEAQGILVQLSPPSSTPAMA</sequence>
<organism evidence="1 2">
    <name type="scientific">Leucogyrophana mollusca</name>
    <dbReference type="NCBI Taxonomy" id="85980"/>
    <lineage>
        <taxon>Eukaryota</taxon>
        <taxon>Fungi</taxon>
        <taxon>Dikarya</taxon>
        <taxon>Basidiomycota</taxon>
        <taxon>Agaricomycotina</taxon>
        <taxon>Agaricomycetes</taxon>
        <taxon>Agaricomycetidae</taxon>
        <taxon>Boletales</taxon>
        <taxon>Boletales incertae sedis</taxon>
        <taxon>Leucogyrophana</taxon>
    </lineage>
</organism>
<reference evidence="1" key="1">
    <citation type="journal article" date="2021" name="New Phytol.">
        <title>Evolutionary innovations through gain and loss of genes in the ectomycorrhizal Boletales.</title>
        <authorList>
            <person name="Wu G."/>
            <person name="Miyauchi S."/>
            <person name="Morin E."/>
            <person name="Kuo A."/>
            <person name="Drula E."/>
            <person name="Varga T."/>
            <person name="Kohler A."/>
            <person name="Feng B."/>
            <person name="Cao Y."/>
            <person name="Lipzen A."/>
            <person name="Daum C."/>
            <person name="Hundley H."/>
            <person name="Pangilinan J."/>
            <person name="Johnson J."/>
            <person name="Barry K."/>
            <person name="LaButti K."/>
            <person name="Ng V."/>
            <person name="Ahrendt S."/>
            <person name="Min B."/>
            <person name="Choi I.G."/>
            <person name="Park H."/>
            <person name="Plett J.M."/>
            <person name="Magnuson J."/>
            <person name="Spatafora J.W."/>
            <person name="Nagy L.G."/>
            <person name="Henrissat B."/>
            <person name="Grigoriev I.V."/>
            <person name="Yang Z.L."/>
            <person name="Xu J."/>
            <person name="Martin F.M."/>
        </authorList>
    </citation>
    <scope>NUCLEOTIDE SEQUENCE</scope>
    <source>
        <strain evidence="1">KUC20120723A-06</strain>
    </source>
</reference>
<dbReference type="EMBL" id="MU266561">
    <property type="protein sequence ID" value="KAH7920740.1"/>
    <property type="molecule type" value="Genomic_DNA"/>
</dbReference>
<name>A0ACB8B4Z5_9AGAM</name>
<evidence type="ECO:0000313" key="2">
    <source>
        <dbReference type="Proteomes" id="UP000790709"/>
    </source>
</evidence>